<dbReference type="Pfam" id="PF08242">
    <property type="entry name" value="Methyltransf_12"/>
    <property type="match status" value="1"/>
</dbReference>
<dbReference type="SUPFAM" id="SSF53335">
    <property type="entry name" value="S-adenosyl-L-methionine-dependent methyltransferases"/>
    <property type="match status" value="1"/>
</dbReference>
<keyword evidence="2" id="KW-0808">Transferase</keyword>
<accession>A0A3D2SM03</accession>
<dbReference type="Proteomes" id="UP000263596">
    <property type="component" value="Unassembled WGS sequence"/>
</dbReference>
<sequence>MAKDFSSQQVVESYDQHIRKLIPGYEVVHQQIQALLKTYLPESAHILVVGCGTGYELGYLLQTFPNWHFTATDLSAAMLDKARTSLQDLNVDHRVDFHLGDVHELENIVSFDAALSILVTHFVAFPQKLKFLQAIQKRLKTEGLFITFDLTEISSEPQQRALKNICESNGLTQTQTTAMLKRLADDFYALTDEQTFELLEQAEFNQVARFTQILNYQGFLAFSK</sequence>
<gene>
    <name evidence="2" type="ORF">DHW29_09745</name>
</gene>
<dbReference type="AlphaFoldDB" id="A0A3D2SM03"/>
<evidence type="ECO:0000313" key="3">
    <source>
        <dbReference type="Proteomes" id="UP000263596"/>
    </source>
</evidence>
<keyword evidence="2" id="KW-0489">Methyltransferase</keyword>
<protein>
    <submittedName>
        <fullName evidence="2">Class I SAM-dependent methyltransferase</fullName>
    </submittedName>
</protein>
<dbReference type="Gene3D" id="3.40.50.150">
    <property type="entry name" value="Vaccinia Virus protein VP39"/>
    <property type="match status" value="1"/>
</dbReference>
<dbReference type="InterPro" id="IPR029063">
    <property type="entry name" value="SAM-dependent_MTases_sf"/>
</dbReference>
<name>A0A3D2SM03_9GAMM</name>
<reference evidence="2 3" key="1">
    <citation type="journal article" date="2018" name="Nat. Biotechnol.">
        <title>A standardized bacterial taxonomy based on genome phylogeny substantially revises the tree of life.</title>
        <authorList>
            <person name="Parks D.H."/>
            <person name="Chuvochina M."/>
            <person name="Waite D.W."/>
            <person name="Rinke C."/>
            <person name="Skarshewski A."/>
            <person name="Chaumeil P.A."/>
            <person name="Hugenholtz P."/>
        </authorList>
    </citation>
    <scope>NUCLEOTIDE SEQUENCE [LARGE SCALE GENOMIC DNA]</scope>
    <source>
        <strain evidence="2">UBA9669</strain>
    </source>
</reference>
<feature type="domain" description="Methyltransferase type 12" evidence="1">
    <location>
        <begin position="47"/>
        <end position="145"/>
    </location>
</feature>
<proteinExistence type="predicted"/>
<evidence type="ECO:0000259" key="1">
    <source>
        <dbReference type="Pfam" id="PF08242"/>
    </source>
</evidence>
<dbReference type="InterPro" id="IPR013217">
    <property type="entry name" value="Methyltransf_12"/>
</dbReference>
<comment type="caution">
    <text evidence="2">The sequence shown here is derived from an EMBL/GenBank/DDBJ whole genome shotgun (WGS) entry which is preliminary data.</text>
</comment>
<dbReference type="EMBL" id="DPVE01000164">
    <property type="protein sequence ID" value="HCK30436.1"/>
    <property type="molecule type" value="Genomic_DNA"/>
</dbReference>
<dbReference type="PANTHER" id="PTHR43861">
    <property type="entry name" value="TRANS-ACONITATE 2-METHYLTRANSFERASE-RELATED"/>
    <property type="match status" value="1"/>
</dbReference>
<dbReference type="GO" id="GO:0008168">
    <property type="term" value="F:methyltransferase activity"/>
    <property type="evidence" value="ECO:0007669"/>
    <property type="project" value="UniProtKB-KW"/>
</dbReference>
<organism evidence="2 3">
    <name type="scientific">Acinetobacter ursingii</name>
    <dbReference type="NCBI Taxonomy" id="108980"/>
    <lineage>
        <taxon>Bacteria</taxon>
        <taxon>Pseudomonadati</taxon>
        <taxon>Pseudomonadota</taxon>
        <taxon>Gammaproteobacteria</taxon>
        <taxon>Moraxellales</taxon>
        <taxon>Moraxellaceae</taxon>
        <taxon>Acinetobacter</taxon>
    </lineage>
</organism>
<evidence type="ECO:0000313" key="2">
    <source>
        <dbReference type="EMBL" id="HCK30436.1"/>
    </source>
</evidence>
<dbReference type="RefSeq" id="WP_049175591.1">
    <property type="nucleotide sequence ID" value="NZ_BKFK01000002.1"/>
</dbReference>
<dbReference type="CDD" id="cd02440">
    <property type="entry name" value="AdoMet_MTases"/>
    <property type="match status" value="1"/>
</dbReference>
<dbReference type="PANTHER" id="PTHR43861:SF6">
    <property type="entry name" value="METHYLTRANSFERASE TYPE 11"/>
    <property type="match status" value="1"/>
</dbReference>
<dbReference type="GO" id="GO:0032259">
    <property type="term" value="P:methylation"/>
    <property type="evidence" value="ECO:0007669"/>
    <property type="project" value="UniProtKB-KW"/>
</dbReference>